<dbReference type="RefSeq" id="WP_034976446.1">
    <property type="nucleotide sequence ID" value="NZ_FOFI01000001.1"/>
</dbReference>
<name>A0A085BEG4_9FLAO</name>
<reference evidence="2 3" key="1">
    <citation type="submission" date="2014-07" db="EMBL/GenBank/DDBJ databases">
        <title>Epilithonimonas lactis LMG 22401 Genome.</title>
        <authorList>
            <person name="Pipes S.E."/>
            <person name="Stropko S.J."/>
        </authorList>
    </citation>
    <scope>NUCLEOTIDE SEQUENCE [LARGE SCALE GENOMIC DNA]</scope>
    <source>
        <strain evidence="2 3">LMG 24401</strain>
    </source>
</reference>
<dbReference type="PROSITE" id="PS51257">
    <property type="entry name" value="PROKAR_LIPOPROTEIN"/>
    <property type="match status" value="1"/>
</dbReference>
<keyword evidence="1" id="KW-0732">Signal</keyword>
<dbReference type="AlphaFoldDB" id="A0A085BEG4"/>
<comment type="caution">
    <text evidence="2">The sequence shown here is derived from an EMBL/GenBank/DDBJ whole genome shotgun (WGS) entry which is preliminary data.</text>
</comment>
<feature type="chain" id="PRO_5001786817" description="Lipoprotein" evidence="1">
    <location>
        <begin position="20"/>
        <end position="71"/>
    </location>
</feature>
<dbReference type="Proteomes" id="UP000028623">
    <property type="component" value="Unassembled WGS sequence"/>
</dbReference>
<organism evidence="2 3">
    <name type="scientific">Epilithonimonas lactis</name>
    <dbReference type="NCBI Taxonomy" id="421072"/>
    <lineage>
        <taxon>Bacteria</taxon>
        <taxon>Pseudomonadati</taxon>
        <taxon>Bacteroidota</taxon>
        <taxon>Flavobacteriia</taxon>
        <taxon>Flavobacteriales</taxon>
        <taxon>Weeksellaceae</taxon>
        <taxon>Chryseobacterium group</taxon>
        <taxon>Epilithonimonas</taxon>
    </lineage>
</organism>
<dbReference type="EMBL" id="JPLY01000004">
    <property type="protein sequence ID" value="KFC20859.1"/>
    <property type="molecule type" value="Genomic_DNA"/>
</dbReference>
<evidence type="ECO:0000313" key="2">
    <source>
        <dbReference type="EMBL" id="KFC20859.1"/>
    </source>
</evidence>
<dbReference type="eggNOG" id="ENOG5031168">
    <property type="taxonomic scope" value="Bacteria"/>
</dbReference>
<dbReference type="STRING" id="421072.SAMN04488097_0174"/>
<evidence type="ECO:0000256" key="1">
    <source>
        <dbReference type="SAM" id="SignalP"/>
    </source>
</evidence>
<gene>
    <name evidence="2" type="ORF">IO89_11495</name>
</gene>
<evidence type="ECO:0000313" key="3">
    <source>
        <dbReference type="Proteomes" id="UP000028623"/>
    </source>
</evidence>
<proteinExistence type="predicted"/>
<feature type="signal peptide" evidence="1">
    <location>
        <begin position="1"/>
        <end position="19"/>
    </location>
</feature>
<sequence>MKKSLFVAAIAAFALVACKKTENVETTSADSANVDSTAVATLDSAAAKVDSAAVKVDSAAVKVDSAAAKVK</sequence>
<protein>
    <recommendedName>
        <fullName evidence="4">Lipoprotein</fullName>
    </recommendedName>
</protein>
<keyword evidence="3" id="KW-1185">Reference proteome</keyword>
<accession>A0A085BEG4</accession>
<evidence type="ECO:0008006" key="4">
    <source>
        <dbReference type="Google" id="ProtNLM"/>
    </source>
</evidence>